<proteinExistence type="predicted"/>
<reference evidence="3" key="1">
    <citation type="submission" date="2020-08" db="EMBL/GenBank/DDBJ databases">
        <title>Genome sequencing and assembly of the red palm weevil Rhynchophorus ferrugineus.</title>
        <authorList>
            <person name="Dias G.B."/>
            <person name="Bergman C.M."/>
            <person name="Manee M."/>
        </authorList>
    </citation>
    <scope>NUCLEOTIDE SEQUENCE</scope>
    <source>
        <strain evidence="3">AA-2017</strain>
        <tissue evidence="3">Whole larva</tissue>
    </source>
</reference>
<organism evidence="3 4">
    <name type="scientific">Rhynchophorus ferrugineus</name>
    <name type="common">Red palm weevil</name>
    <name type="synonym">Curculio ferrugineus</name>
    <dbReference type="NCBI Taxonomy" id="354439"/>
    <lineage>
        <taxon>Eukaryota</taxon>
        <taxon>Metazoa</taxon>
        <taxon>Ecdysozoa</taxon>
        <taxon>Arthropoda</taxon>
        <taxon>Hexapoda</taxon>
        <taxon>Insecta</taxon>
        <taxon>Pterygota</taxon>
        <taxon>Neoptera</taxon>
        <taxon>Endopterygota</taxon>
        <taxon>Coleoptera</taxon>
        <taxon>Polyphaga</taxon>
        <taxon>Cucujiformia</taxon>
        <taxon>Curculionidae</taxon>
        <taxon>Dryophthorinae</taxon>
        <taxon>Rhynchophorus</taxon>
    </lineage>
</organism>
<evidence type="ECO:0000313" key="3">
    <source>
        <dbReference type="EMBL" id="KAF7265060.1"/>
    </source>
</evidence>
<feature type="region of interest" description="Disordered" evidence="1">
    <location>
        <begin position="1"/>
        <end position="20"/>
    </location>
</feature>
<comment type="caution">
    <text evidence="3">The sequence shown here is derived from an EMBL/GenBank/DDBJ whole genome shotgun (WGS) entry which is preliminary data.</text>
</comment>
<accession>A0A834HUI6</accession>
<gene>
    <name evidence="2" type="ORF">GWI33_001259</name>
    <name evidence="3" type="ORF">GWI33_021600</name>
</gene>
<feature type="region of interest" description="Disordered" evidence="1">
    <location>
        <begin position="33"/>
        <end position="119"/>
    </location>
</feature>
<sequence length="119" mass="13410">MIKVPVCNYSGRPHHLTMPRPRKDLHVIDKSVRSKKKLGQLQPQAKKFPELNAEKASIPTFHPRRKKLFLIPQPEQSDSRPPPPRRRPPPSGSGRLKFASSYSSIKSDASGRPTSSSHK</sequence>
<evidence type="ECO:0000313" key="2">
    <source>
        <dbReference type="EMBL" id="KAF7263753.1"/>
    </source>
</evidence>
<evidence type="ECO:0000256" key="1">
    <source>
        <dbReference type="SAM" id="MobiDB-lite"/>
    </source>
</evidence>
<dbReference type="EMBL" id="JAACXV010015039">
    <property type="protein sequence ID" value="KAF7265060.1"/>
    <property type="molecule type" value="Genomic_DNA"/>
</dbReference>
<keyword evidence="4" id="KW-1185">Reference proteome</keyword>
<dbReference type="Proteomes" id="UP000625711">
    <property type="component" value="Unassembled WGS sequence"/>
</dbReference>
<evidence type="ECO:0000313" key="4">
    <source>
        <dbReference type="Proteomes" id="UP000625711"/>
    </source>
</evidence>
<name>A0A834HUI6_RHYFE</name>
<dbReference type="EMBL" id="JAACXV010019759">
    <property type="protein sequence ID" value="KAF7263753.1"/>
    <property type="molecule type" value="Genomic_DNA"/>
</dbReference>
<feature type="compositionally biased region" description="Low complexity" evidence="1">
    <location>
        <begin position="92"/>
        <end position="110"/>
    </location>
</feature>
<protein>
    <submittedName>
        <fullName evidence="3">Uncharacterized protein</fullName>
    </submittedName>
</protein>
<dbReference type="AlphaFoldDB" id="A0A834HUI6"/>